<dbReference type="Pfam" id="PF07534">
    <property type="entry name" value="TLD"/>
    <property type="match status" value="1"/>
</dbReference>
<reference evidence="4" key="1">
    <citation type="submission" date="2017-01" db="EMBL/GenBank/DDBJ databases">
        <authorList>
            <person name="Wang Y."/>
            <person name="White M."/>
            <person name="Kvist S."/>
            <person name="Moncalvo J.-M."/>
        </authorList>
    </citation>
    <scope>NUCLEOTIDE SEQUENCE [LARGE SCALE GENOMIC DNA]</scope>
    <source>
        <strain evidence="4">COL-18-3</strain>
    </source>
</reference>
<gene>
    <name evidence="3" type="ORF">AX774_g2521</name>
</gene>
<sequence length="836" mass="94574">MGQYLAKSNINPEEVIAEANETNGAARQSDSERADNSGSLNMKARGMHKTSSIPIKKARPTMGTNLEEVYTKLEIASFIAFWNFLEDSKLLKKGKIDLEGFRAVFKEFTQDSPECGGQLVDYLFYSIWCLQKWFKTRDTSDISEKLREKIKKRDVCMRRTAFLAGLSVYLFDREPPKEFISADMEYGTSEDLWKLKIELIMKSFIVVQDALEEKREFGMDNEMRTDNLVFTKQEVDLDLEQELCVEKTESKSVSNEMDDFLAALKVADNTELPFETFGSKMQLKTLGNIVQGLYYMYVFPTICNLEDLRSRIVNNDVNNDEIPVYSEKMLASELQYVMNFVRRSVDDISIQNRKFRIDDEENISLDSLLLWVDYCGDGIFANISNFLLNVLLGLTTELIEDSSLENFSIRKLAIEGHLYQIMLGSPSTIIIRPAMFVLTWKATSTGNTWGRTVNLRRTLQERLSTPSYSASLNRQSIRSNSAQRLSFPREQSDVLSQSAKCESKVHSIMGNHVEKGSILNGMSVWDMLFRADRDGFGNRSFLNKALHYPAPTVMLISGTISDASKSRANDIRLSQYCGSSLKYTPSISCSEVPEDIFPLKAGDQIKLGVYVPTEWIESATKPFGDHRCFIFIIEPYFQLINGINHETIQEIKDYAFDQTCSYKKAGDPSAKSSMKLCRELCYITSSSATGIHLGGNITQTKLSESYRKSSLGADNGSSTQVTETLILELSNEVASLINDPFVPSEKQTFCSFSKKRAFRVDINVANVELYGLGGPEAWSAQEKYLLFEKKDVSNRKSLNTFKLLKQHGLDEDQLHTARWLLQTSGIISSEKPVSGL</sequence>
<dbReference type="OrthoDB" id="289228at2759"/>
<feature type="domain" description="TLDc" evidence="2">
    <location>
        <begin position="499"/>
        <end position="773"/>
    </location>
</feature>
<dbReference type="InterPro" id="IPR006571">
    <property type="entry name" value="TLDc_dom"/>
</dbReference>
<dbReference type="Proteomes" id="UP000188320">
    <property type="component" value="Unassembled WGS sequence"/>
</dbReference>
<dbReference type="SMART" id="SM00584">
    <property type="entry name" value="TLDc"/>
    <property type="match status" value="1"/>
</dbReference>
<dbReference type="PROSITE" id="PS51886">
    <property type="entry name" value="TLDC"/>
    <property type="match status" value="1"/>
</dbReference>
<evidence type="ECO:0000313" key="4">
    <source>
        <dbReference type="Proteomes" id="UP000188320"/>
    </source>
</evidence>
<comment type="caution">
    <text evidence="3">The sequence shown here is derived from an EMBL/GenBank/DDBJ whole genome shotgun (WGS) entry which is preliminary data.</text>
</comment>
<organism evidence="3 4">
    <name type="scientific">Zancudomyces culisetae</name>
    <name type="common">Gut fungus</name>
    <name type="synonym">Smittium culisetae</name>
    <dbReference type="NCBI Taxonomy" id="1213189"/>
    <lineage>
        <taxon>Eukaryota</taxon>
        <taxon>Fungi</taxon>
        <taxon>Fungi incertae sedis</taxon>
        <taxon>Zoopagomycota</taxon>
        <taxon>Kickxellomycotina</taxon>
        <taxon>Harpellomycetes</taxon>
        <taxon>Harpellales</taxon>
        <taxon>Legeriomycetaceae</taxon>
        <taxon>Zancudomyces</taxon>
    </lineage>
</organism>
<evidence type="ECO:0000313" key="3">
    <source>
        <dbReference type="EMBL" id="OMH83974.1"/>
    </source>
</evidence>
<protein>
    <submittedName>
        <fullName evidence="3">Restriction of telomere capping protein 5</fullName>
    </submittedName>
</protein>
<evidence type="ECO:0000259" key="2">
    <source>
        <dbReference type="PROSITE" id="PS51886"/>
    </source>
</evidence>
<evidence type="ECO:0000256" key="1">
    <source>
        <dbReference type="SAM" id="MobiDB-lite"/>
    </source>
</evidence>
<feature type="region of interest" description="Disordered" evidence="1">
    <location>
        <begin position="22"/>
        <end position="52"/>
    </location>
</feature>
<name>A0A1R1PSQ3_ZANCU</name>
<proteinExistence type="predicted"/>
<dbReference type="AlphaFoldDB" id="A0A1R1PSQ3"/>
<accession>A0A1R1PSQ3</accession>
<keyword evidence="4" id="KW-1185">Reference proteome</keyword>
<dbReference type="EMBL" id="LSSK01000277">
    <property type="protein sequence ID" value="OMH83974.1"/>
    <property type="molecule type" value="Genomic_DNA"/>
</dbReference>